<name>A0A1T5BIB4_9SPHI</name>
<proteinExistence type="predicted"/>
<dbReference type="STRING" id="1513896.SAMN05660841_00691"/>
<dbReference type="Proteomes" id="UP000190150">
    <property type="component" value="Unassembled WGS sequence"/>
</dbReference>
<organism evidence="1 2">
    <name type="scientific">Sphingobacterium nematocida</name>
    <dbReference type="NCBI Taxonomy" id="1513896"/>
    <lineage>
        <taxon>Bacteria</taxon>
        <taxon>Pseudomonadati</taxon>
        <taxon>Bacteroidota</taxon>
        <taxon>Sphingobacteriia</taxon>
        <taxon>Sphingobacteriales</taxon>
        <taxon>Sphingobacteriaceae</taxon>
        <taxon>Sphingobacterium</taxon>
    </lineage>
</organism>
<dbReference type="AlphaFoldDB" id="A0A1T5BIB4"/>
<keyword evidence="2" id="KW-1185">Reference proteome</keyword>
<dbReference type="RefSeq" id="WP_079641240.1">
    <property type="nucleotide sequence ID" value="NZ_FUZF01000002.1"/>
</dbReference>
<accession>A0A1T5BIB4</accession>
<evidence type="ECO:0000313" key="2">
    <source>
        <dbReference type="Proteomes" id="UP000190150"/>
    </source>
</evidence>
<gene>
    <name evidence="1" type="ORF">SAMN05660841_00691</name>
</gene>
<reference evidence="2" key="1">
    <citation type="submission" date="2017-02" db="EMBL/GenBank/DDBJ databases">
        <authorList>
            <person name="Varghese N."/>
            <person name="Submissions S."/>
        </authorList>
    </citation>
    <scope>NUCLEOTIDE SEQUENCE [LARGE SCALE GENOMIC DNA]</scope>
    <source>
        <strain evidence="2">DSM 24091</strain>
    </source>
</reference>
<protein>
    <submittedName>
        <fullName evidence="1">Uncharacterized protein</fullName>
    </submittedName>
</protein>
<evidence type="ECO:0000313" key="1">
    <source>
        <dbReference type="EMBL" id="SKB46749.1"/>
    </source>
</evidence>
<dbReference type="EMBL" id="FUZF01000002">
    <property type="protein sequence ID" value="SKB46749.1"/>
    <property type="molecule type" value="Genomic_DNA"/>
</dbReference>
<sequence length="151" mass="17757">MRYFWTGVMHFLSSNSRHGTHSPFVYKLADNVIYAKSKTHSVAGKQEGLLADIAGYFGVNYAESGLDIGTDKALIVEKSMMNVEDLAVLVRRFKYLVIPNIYKDRITKRSWQLVCQDPRFIVCIDLFYYGLIFYRSEQPKEFFKLRFPYWR</sequence>